<dbReference type="Pfam" id="PF07690">
    <property type="entry name" value="MFS_1"/>
    <property type="match status" value="1"/>
</dbReference>
<dbReference type="AlphaFoldDB" id="A0A448X2S7"/>
<dbReference type="OrthoDB" id="2985014at2759"/>
<dbReference type="Gene3D" id="1.20.1250.20">
    <property type="entry name" value="MFS general substrate transporter like domains"/>
    <property type="match status" value="1"/>
</dbReference>
<keyword evidence="2" id="KW-0472">Membrane</keyword>
<keyword evidence="2" id="KW-1133">Transmembrane helix</keyword>
<dbReference type="PROSITE" id="PS50850">
    <property type="entry name" value="MFS"/>
    <property type="match status" value="1"/>
</dbReference>
<keyword evidence="2" id="KW-0812">Transmembrane</keyword>
<feature type="domain" description="Major facilitator superfamily (MFS) profile" evidence="3">
    <location>
        <begin position="1"/>
        <end position="80"/>
    </location>
</feature>
<gene>
    <name evidence="4" type="ORF">PXEA_LOCUS19919</name>
</gene>
<reference evidence="4" key="1">
    <citation type="submission" date="2018-11" db="EMBL/GenBank/DDBJ databases">
        <authorList>
            <consortium name="Pathogen Informatics"/>
        </authorList>
    </citation>
    <scope>NUCLEOTIDE SEQUENCE</scope>
</reference>
<evidence type="ECO:0000313" key="4">
    <source>
        <dbReference type="EMBL" id="VEL26479.1"/>
    </source>
</evidence>
<dbReference type="SUPFAM" id="SSF103473">
    <property type="entry name" value="MFS general substrate transporter"/>
    <property type="match status" value="1"/>
</dbReference>
<feature type="transmembrane region" description="Helical" evidence="2">
    <location>
        <begin position="27"/>
        <end position="48"/>
    </location>
</feature>
<evidence type="ECO:0000259" key="3">
    <source>
        <dbReference type="PROSITE" id="PS50850"/>
    </source>
</evidence>
<dbReference type="EMBL" id="CAAALY010080564">
    <property type="protein sequence ID" value="VEL26479.1"/>
    <property type="molecule type" value="Genomic_DNA"/>
</dbReference>
<evidence type="ECO:0000256" key="1">
    <source>
        <dbReference type="ARBA" id="ARBA00004141"/>
    </source>
</evidence>
<dbReference type="InterPro" id="IPR036259">
    <property type="entry name" value="MFS_trans_sf"/>
</dbReference>
<name>A0A448X2S7_9PLAT</name>
<sequence>MGVFFWGYLFTQFLSGYLSDMLGGERVILISSCLWSFTTVLFIGLPSISFDRSVVFTLFLFFRFLHGAFQGRFVPLFVFT</sequence>
<protein>
    <recommendedName>
        <fullName evidence="3">Major facilitator superfamily (MFS) profile domain-containing protein</fullName>
    </recommendedName>
</protein>
<keyword evidence="5" id="KW-1185">Reference proteome</keyword>
<proteinExistence type="predicted"/>
<dbReference type="InterPro" id="IPR020846">
    <property type="entry name" value="MFS_dom"/>
</dbReference>
<evidence type="ECO:0000256" key="2">
    <source>
        <dbReference type="SAM" id="Phobius"/>
    </source>
</evidence>
<feature type="transmembrane region" description="Helical" evidence="2">
    <location>
        <begin position="54"/>
        <end position="79"/>
    </location>
</feature>
<organism evidence="4 5">
    <name type="scientific">Protopolystoma xenopodis</name>
    <dbReference type="NCBI Taxonomy" id="117903"/>
    <lineage>
        <taxon>Eukaryota</taxon>
        <taxon>Metazoa</taxon>
        <taxon>Spiralia</taxon>
        <taxon>Lophotrochozoa</taxon>
        <taxon>Platyhelminthes</taxon>
        <taxon>Monogenea</taxon>
        <taxon>Polyopisthocotylea</taxon>
        <taxon>Polystomatidea</taxon>
        <taxon>Polystomatidae</taxon>
        <taxon>Protopolystoma</taxon>
    </lineage>
</organism>
<comment type="subcellular location">
    <subcellularLocation>
        <location evidence="1">Membrane</location>
        <topology evidence="1">Multi-pass membrane protein</topology>
    </subcellularLocation>
</comment>
<comment type="caution">
    <text evidence="4">The sequence shown here is derived from an EMBL/GenBank/DDBJ whole genome shotgun (WGS) entry which is preliminary data.</text>
</comment>
<dbReference type="GO" id="GO:0022857">
    <property type="term" value="F:transmembrane transporter activity"/>
    <property type="evidence" value="ECO:0007669"/>
    <property type="project" value="InterPro"/>
</dbReference>
<dbReference type="InterPro" id="IPR011701">
    <property type="entry name" value="MFS"/>
</dbReference>
<accession>A0A448X2S7</accession>
<evidence type="ECO:0000313" key="5">
    <source>
        <dbReference type="Proteomes" id="UP000784294"/>
    </source>
</evidence>
<dbReference type="Proteomes" id="UP000784294">
    <property type="component" value="Unassembled WGS sequence"/>
</dbReference>
<dbReference type="GO" id="GO:0016020">
    <property type="term" value="C:membrane"/>
    <property type="evidence" value="ECO:0007669"/>
    <property type="project" value="UniProtKB-SubCell"/>
</dbReference>